<accession>A0A2G2XEM3</accession>
<sequence>MHRTSAGRFSVTPTVGGADSGESRTPPGLPSNHRKGKAITSFDKLIAENAILIVSMSECCMCASVKSLLVSLRVNPVIFKVDEEEKTSVLIKLIKMNEGVSNDTGERWELPTVYIRGKDLEGNFLATMDNNALGAILAGPEMINRSMENNMVPKRIETESSLSKGTSEAARLYPLLYELALQALSQSRAEYDEHGEEECFKRDDVDANSPSTEELVKAFSIDRYPVRMQCDGVADLTGDFVVKSAMENPYDAFRKIL</sequence>
<dbReference type="Proteomes" id="UP000224567">
    <property type="component" value="Unassembled WGS sequence"/>
</dbReference>
<dbReference type="EMBL" id="MLFT02000002">
    <property type="protein sequence ID" value="PHT55920.1"/>
    <property type="molecule type" value="Genomic_DNA"/>
</dbReference>
<name>A0A2G2XEM3_CAPBA</name>
<reference evidence="7 8" key="1">
    <citation type="journal article" date="2017" name="Genome Biol.">
        <title>New reference genome sequences of hot pepper reveal the massive evolution of plant disease-resistance genes by retroduplication.</title>
        <authorList>
            <person name="Kim S."/>
            <person name="Park J."/>
            <person name="Yeom S.I."/>
            <person name="Kim Y.M."/>
            <person name="Seo E."/>
            <person name="Kim K.T."/>
            <person name="Kim M.S."/>
            <person name="Lee J.M."/>
            <person name="Cheong K."/>
            <person name="Shin H.S."/>
            <person name="Kim S.B."/>
            <person name="Han K."/>
            <person name="Lee J."/>
            <person name="Park M."/>
            <person name="Lee H.A."/>
            <person name="Lee H.Y."/>
            <person name="Lee Y."/>
            <person name="Oh S."/>
            <person name="Lee J.H."/>
            <person name="Choi E."/>
            <person name="Choi E."/>
            <person name="Lee S.E."/>
            <person name="Jeon J."/>
            <person name="Kim H."/>
            <person name="Choi G."/>
            <person name="Song H."/>
            <person name="Lee J."/>
            <person name="Lee S.C."/>
            <person name="Kwon J.K."/>
            <person name="Lee H.Y."/>
            <person name="Koo N."/>
            <person name="Hong Y."/>
            <person name="Kim R.W."/>
            <person name="Kang W.H."/>
            <person name="Huh J.H."/>
            <person name="Kang B.C."/>
            <person name="Yang T.J."/>
            <person name="Lee Y.H."/>
            <person name="Bennetzen J.L."/>
            <person name="Choi D."/>
        </authorList>
    </citation>
    <scope>NUCLEOTIDE SEQUENCE [LARGE SCALE GENOMIC DNA]</scope>
    <source>
        <strain evidence="8">cv. PBC81</strain>
    </source>
</reference>
<dbReference type="InterPro" id="IPR011905">
    <property type="entry name" value="GlrX-like_pln_2"/>
</dbReference>
<dbReference type="Gene3D" id="3.40.30.10">
    <property type="entry name" value="Glutaredoxin"/>
    <property type="match status" value="1"/>
</dbReference>
<dbReference type="AlphaFoldDB" id="A0A2G2XEM3"/>
<evidence type="ECO:0000256" key="4">
    <source>
        <dbReference type="ARBA" id="ARBA00023284"/>
    </source>
</evidence>
<organism evidence="7 8">
    <name type="scientific">Capsicum baccatum</name>
    <name type="common">Peruvian pepper</name>
    <dbReference type="NCBI Taxonomy" id="33114"/>
    <lineage>
        <taxon>Eukaryota</taxon>
        <taxon>Viridiplantae</taxon>
        <taxon>Streptophyta</taxon>
        <taxon>Embryophyta</taxon>
        <taxon>Tracheophyta</taxon>
        <taxon>Spermatophyta</taxon>
        <taxon>Magnoliopsida</taxon>
        <taxon>eudicotyledons</taxon>
        <taxon>Gunneridae</taxon>
        <taxon>Pentapetalae</taxon>
        <taxon>asterids</taxon>
        <taxon>lamiids</taxon>
        <taxon>Solanales</taxon>
        <taxon>Solanaceae</taxon>
        <taxon>Solanoideae</taxon>
        <taxon>Capsiceae</taxon>
        <taxon>Capsicum</taxon>
    </lineage>
</organism>
<reference evidence="8" key="2">
    <citation type="journal article" date="2017" name="J. Anim. Genet.">
        <title>Multiple reference genome sequences of hot pepper reveal the massive evolution of plant disease resistance genes by retroduplication.</title>
        <authorList>
            <person name="Kim S."/>
            <person name="Park J."/>
            <person name="Yeom S.-I."/>
            <person name="Kim Y.-M."/>
            <person name="Seo E."/>
            <person name="Kim K.-T."/>
            <person name="Kim M.-S."/>
            <person name="Lee J.M."/>
            <person name="Cheong K."/>
            <person name="Shin H.-S."/>
            <person name="Kim S.-B."/>
            <person name="Han K."/>
            <person name="Lee J."/>
            <person name="Park M."/>
            <person name="Lee H.-A."/>
            <person name="Lee H.-Y."/>
            <person name="Lee Y."/>
            <person name="Oh S."/>
            <person name="Lee J.H."/>
            <person name="Choi E."/>
            <person name="Choi E."/>
            <person name="Lee S.E."/>
            <person name="Jeon J."/>
            <person name="Kim H."/>
            <person name="Choi G."/>
            <person name="Song H."/>
            <person name="Lee J."/>
            <person name="Lee S.-C."/>
            <person name="Kwon J.-K."/>
            <person name="Lee H.-Y."/>
            <person name="Koo N."/>
            <person name="Hong Y."/>
            <person name="Kim R.W."/>
            <person name="Kang W.-H."/>
            <person name="Huh J.H."/>
            <person name="Kang B.-C."/>
            <person name="Yang T.-J."/>
            <person name="Lee Y.-H."/>
            <person name="Bennetzen J.L."/>
            <person name="Choi D."/>
        </authorList>
    </citation>
    <scope>NUCLEOTIDE SEQUENCE [LARGE SCALE GENOMIC DNA]</scope>
    <source>
        <strain evidence="8">cv. PBC81</strain>
    </source>
</reference>
<comment type="caution">
    <text evidence="7">The sequence shown here is derived from an EMBL/GenBank/DDBJ whole genome shotgun (WGS) entry which is preliminary data.</text>
</comment>
<gene>
    <name evidence="7" type="ORF">CQW23_04406</name>
</gene>
<evidence type="ECO:0000256" key="1">
    <source>
        <dbReference type="ARBA" id="ARBA00004496"/>
    </source>
</evidence>
<keyword evidence="8" id="KW-1185">Reference proteome</keyword>
<dbReference type="GO" id="GO:0005737">
    <property type="term" value="C:cytoplasm"/>
    <property type="evidence" value="ECO:0007669"/>
    <property type="project" value="UniProtKB-SubCell"/>
</dbReference>
<feature type="region of interest" description="Disordered" evidence="5">
    <location>
        <begin position="1"/>
        <end position="35"/>
    </location>
</feature>
<keyword evidence="3" id="KW-0963">Cytoplasm</keyword>
<evidence type="ECO:0000256" key="5">
    <source>
        <dbReference type="SAM" id="MobiDB-lite"/>
    </source>
</evidence>
<evidence type="ECO:0000256" key="2">
    <source>
        <dbReference type="ARBA" id="ARBA00007568"/>
    </source>
</evidence>
<proteinExistence type="inferred from homology"/>
<dbReference type="PANTHER" id="PTHR10168">
    <property type="entry name" value="GLUTAREDOXIN"/>
    <property type="match status" value="1"/>
</dbReference>
<evidence type="ECO:0000256" key="3">
    <source>
        <dbReference type="ARBA" id="ARBA00022490"/>
    </source>
</evidence>
<dbReference type="OrthoDB" id="1226407at2759"/>
<comment type="similarity">
    <text evidence="2">Belongs to the glutaredoxin family. CC-type subfamily.</text>
</comment>
<protein>
    <recommendedName>
        <fullName evidence="6">Glutaredoxin domain-containing protein</fullName>
    </recommendedName>
</protein>
<evidence type="ECO:0000313" key="8">
    <source>
        <dbReference type="Proteomes" id="UP000224567"/>
    </source>
</evidence>
<dbReference type="SUPFAM" id="SSF52833">
    <property type="entry name" value="Thioredoxin-like"/>
    <property type="match status" value="1"/>
</dbReference>
<evidence type="ECO:0000259" key="6">
    <source>
        <dbReference type="Pfam" id="PF00462"/>
    </source>
</evidence>
<comment type="subcellular location">
    <subcellularLocation>
        <location evidence="1">Cytoplasm</location>
    </subcellularLocation>
</comment>
<dbReference type="STRING" id="33114.A0A2G2XEM3"/>
<dbReference type="Pfam" id="PF00462">
    <property type="entry name" value="Glutaredoxin"/>
    <property type="match status" value="1"/>
</dbReference>
<dbReference type="InterPro" id="IPR002109">
    <property type="entry name" value="Glutaredoxin"/>
</dbReference>
<dbReference type="PROSITE" id="PS51354">
    <property type="entry name" value="GLUTAREDOXIN_2"/>
    <property type="match status" value="1"/>
</dbReference>
<evidence type="ECO:0000313" key="7">
    <source>
        <dbReference type="EMBL" id="PHT55920.1"/>
    </source>
</evidence>
<keyword evidence="4" id="KW-0676">Redox-active center</keyword>
<dbReference type="InterPro" id="IPR036249">
    <property type="entry name" value="Thioredoxin-like_sf"/>
</dbReference>
<feature type="domain" description="Glutaredoxin" evidence="6">
    <location>
        <begin position="51"/>
        <end position="118"/>
    </location>
</feature>